<dbReference type="PANTHER" id="PTHR22891">
    <property type="entry name" value="EUKARYOTIC TRANSLATION INITIATION FACTOR 2C"/>
    <property type="match status" value="1"/>
</dbReference>
<organism evidence="3 4">
    <name type="scientific">Pristionchus mayeri</name>
    <dbReference type="NCBI Taxonomy" id="1317129"/>
    <lineage>
        <taxon>Eukaryota</taxon>
        <taxon>Metazoa</taxon>
        <taxon>Ecdysozoa</taxon>
        <taxon>Nematoda</taxon>
        <taxon>Chromadorea</taxon>
        <taxon>Rhabditida</taxon>
        <taxon>Rhabditina</taxon>
        <taxon>Diplogasteromorpha</taxon>
        <taxon>Diplogasteroidea</taxon>
        <taxon>Neodiplogasteridae</taxon>
        <taxon>Pristionchus</taxon>
    </lineage>
</organism>
<evidence type="ECO:0000313" key="4">
    <source>
        <dbReference type="Proteomes" id="UP001328107"/>
    </source>
</evidence>
<dbReference type="Gene3D" id="3.30.420.10">
    <property type="entry name" value="Ribonuclease H-like superfamily/Ribonuclease H"/>
    <property type="match status" value="1"/>
</dbReference>
<evidence type="ECO:0000313" key="3">
    <source>
        <dbReference type="EMBL" id="GMR29884.1"/>
    </source>
</evidence>
<keyword evidence="4" id="KW-1185">Reference proteome</keyword>
<reference evidence="4" key="1">
    <citation type="submission" date="2022-10" db="EMBL/GenBank/DDBJ databases">
        <title>Genome assembly of Pristionchus species.</title>
        <authorList>
            <person name="Yoshida K."/>
            <person name="Sommer R.J."/>
        </authorList>
    </citation>
    <scope>NUCLEOTIDE SEQUENCE [LARGE SCALE GENOMIC DNA]</scope>
    <source>
        <strain evidence="4">RS5460</strain>
    </source>
</reference>
<name>A0AAN5C5N5_9BILA</name>
<gene>
    <name evidence="3" type="ORF">PMAYCL1PPCAC_00079</name>
</gene>
<feature type="compositionally biased region" description="Gly residues" evidence="1">
    <location>
        <begin position="1"/>
        <end position="12"/>
    </location>
</feature>
<dbReference type="Proteomes" id="UP001328107">
    <property type="component" value="Unassembled WGS sequence"/>
</dbReference>
<dbReference type="InterPro" id="IPR036397">
    <property type="entry name" value="RNaseH_sf"/>
</dbReference>
<dbReference type="EMBL" id="BTRK01000001">
    <property type="protein sequence ID" value="GMR29884.1"/>
    <property type="molecule type" value="Genomic_DNA"/>
</dbReference>
<protein>
    <recommendedName>
        <fullName evidence="2">Piwi domain-containing protein</fullName>
    </recommendedName>
</protein>
<evidence type="ECO:0000259" key="2">
    <source>
        <dbReference type="PROSITE" id="PS50822"/>
    </source>
</evidence>
<sequence>RGGRGRGGGGGPSKPPPPITHPGTISTIVWNTVRGYRDLFPNPHRVVFDDYEYLFTPDTIPIKEAREITLHGDHPGKEGKRVDIRFECLEFFDLDLTGDCDSRPFHWTSIFVKNLLSQRSRYIPAENTRDASEKEFSERFANSDGGLFFIPRTPNAPKVDIQPGVEAWLGLYASVRRMENFDPVINYGLVNKLFVTMSLDLVSFYLLIMNERIGGTSKDSIVLNSSSCMTPQAMLQFDKHLQKIKLKSDYAPAINDGLVTGRVERHYQFVELKLNSSADREYLKVEDGRERERVLEEIRRRDGSMKKIWKRWKDVRMDEWYAAQGMPLKYPKLPVCVVKTGKREDLLPMEVLITHDTPQKYMKMLSFYARMRIPRLLARSPVQHHRFTNKMLTDKLEYEKDPFMEAMRVSLDPKMIECEGRVVEPCTVLGKNDSDEKFAKLEVKKETGEFFVTRAVETSIKRIRFVVCKVTDAIQEAQIREFYRELVKKCVARGLIIPESDYQKPPIYRKDEECANLARMMEDVKGMFSRGQKEDEVLVFLFFTKMIDDLYGEIKFLSDIHFGVVSQVIDEETVRKACTLREDERPSDYLSIYHHLCLKLNAKLGGVNQTVEEKDEQPEEEYDTMPSNQRTMFIGIDVIHPSPNSPIRDCSLAAIVASMDKNAAKYAARIKVNSRCNENVQLFDQHFSFLLEKYHAANGFLPDRIVILRDGVSDSEMVKAASQELNSIKEAWRRCANEKKCPPLTYIVAQKRHKTRFYKRAEQKEGNVTNPPMGTVVDKDVVTPHMFDFYMVSHHTLVGTSRPIHYTVVYDDCKSGADDIQELVFRLCFLYARCSKPVSLPAPVYYAHLACERAAFQHEYALSKGEVEEIKDKIEGESDQQYATRVEGQALRIERKLQVSENHPGMYFI</sequence>
<dbReference type="Gene3D" id="3.40.50.2300">
    <property type="match status" value="1"/>
</dbReference>
<feature type="non-terminal residue" evidence="3">
    <location>
        <position position="1"/>
    </location>
</feature>
<dbReference type="InterPro" id="IPR012337">
    <property type="entry name" value="RNaseH-like_sf"/>
</dbReference>
<dbReference type="GO" id="GO:0003676">
    <property type="term" value="F:nucleic acid binding"/>
    <property type="evidence" value="ECO:0007669"/>
    <property type="project" value="InterPro"/>
</dbReference>
<comment type="caution">
    <text evidence="3">The sequence shown here is derived from an EMBL/GenBank/DDBJ whole genome shotgun (WGS) entry which is preliminary data.</text>
</comment>
<dbReference type="InterPro" id="IPR036085">
    <property type="entry name" value="PAZ_dom_sf"/>
</dbReference>
<feature type="domain" description="Piwi" evidence="2">
    <location>
        <begin position="538"/>
        <end position="859"/>
    </location>
</feature>
<dbReference type="InterPro" id="IPR003165">
    <property type="entry name" value="Piwi"/>
</dbReference>
<dbReference type="Gene3D" id="2.170.260.10">
    <property type="entry name" value="paz domain"/>
    <property type="match status" value="1"/>
</dbReference>
<proteinExistence type="predicted"/>
<dbReference type="SMART" id="SM00950">
    <property type="entry name" value="Piwi"/>
    <property type="match status" value="1"/>
</dbReference>
<dbReference type="PROSITE" id="PS50822">
    <property type="entry name" value="PIWI"/>
    <property type="match status" value="1"/>
</dbReference>
<dbReference type="SUPFAM" id="SSF101690">
    <property type="entry name" value="PAZ domain"/>
    <property type="match status" value="1"/>
</dbReference>
<evidence type="ECO:0000256" key="1">
    <source>
        <dbReference type="SAM" id="MobiDB-lite"/>
    </source>
</evidence>
<dbReference type="AlphaFoldDB" id="A0AAN5C5N5"/>
<dbReference type="SUPFAM" id="SSF53098">
    <property type="entry name" value="Ribonuclease H-like"/>
    <property type="match status" value="1"/>
</dbReference>
<dbReference type="Pfam" id="PF02171">
    <property type="entry name" value="Piwi"/>
    <property type="match status" value="1"/>
</dbReference>
<accession>A0AAN5C5N5</accession>
<feature type="region of interest" description="Disordered" evidence="1">
    <location>
        <begin position="1"/>
        <end position="23"/>
    </location>
</feature>